<evidence type="ECO:0000313" key="3">
    <source>
        <dbReference type="EMBL" id="ELP89249.1"/>
    </source>
</evidence>
<dbReference type="SUPFAM" id="SSF56112">
    <property type="entry name" value="Protein kinase-like (PK-like)"/>
    <property type="match status" value="1"/>
</dbReference>
<dbReference type="InterPro" id="IPR000719">
    <property type="entry name" value="Prot_kinase_dom"/>
</dbReference>
<dbReference type="InterPro" id="IPR050235">
    <property type="entry name" value="CK1_Ser-Thr_kinase"/>
</dbReference>
<evidence type="ECO:0000259" key="2">
    <source>
        <dbReference type="PROSITE" id="PS50011"/>
    </source>
</evidence>
<dbReference type="GO" id="GO:0005524">
    <property type="term" value="F:ATP binding"/>
    <property type="evidence" value="ECO:0007669"/>
    <property type="project" value="InterPro"/>
</dbReference>
<keyword evidence="4" id="KW-1185">Reference proteome</keyword>
<dbReference type="RefSeq" id="XP_004256020.1">
    <property type="nucleotide sequence ID" value="XM_004255972.1"/>
</dbReference>
<reference evidence="3 4" key="1">
    <citation type="submission" date="2012-10" db="EMBL/GenBank/DDBJ databases">
        <authorList>
            <person name="Zafar N."/>
            <person name="Inman J."/>
            <person name="Hall N."/>
            <person name="Lorenzi H."/>
            <person name="Caler E."/>
        </authorList>
    </citation>
    <scope>NUCLEOTIDE SEQUENCE [LARGE SCALE GENOMIC DNA]</scope>
    <source>
        <strain evidence="3 4">IP1</strain>
    </source>
</reference>
<gene>
    <name evidence="3" type="ORF">EIN_487310</name>
</gene>
<dbReference type="InterPro" id="IPR008271">
    <property type="entry name" value="Ser/Thr_kinase_AS"/>
</dbReference>
<dbReference type="OrthoDB" id="5979581at2759"/>
<dbReference type="Proteomes" id="UP000014680">
    <property type="component" value="Unassembled WGS sequence"/>
</dbReference>
<dbReference type="KEGG" id="eiv:EIN_487310"/>
<dbReference type="Gene3D" id="1.10.510.10">
    <property type="entry name" value="Transferase(Phosphotransferase) domain 1"/>
    <property type="match status" value="1"/>
</dbReference>
<dbReference type="GeneID" id="14888157"/>
<name>A0A0A1U4Y9_ENTIV</name>
<dbReference type="Pfam" id="PF00069">
    <property type="entry name" value="Pkinase"/>
    <property type="match status" value="1"/>
</dbReference>
<dbReference type="AlphaFoldDB" id="A0A0A1U4Y9"/>
<dbReference type="SMART" id="SM00220">
    <property type="entry name" value="S_TKc"/>
    <property type="match status" value="1"/>
</dbReference>
<dbReference type="PROSITE" id="PS50011">
    <property type="entry name" value="PROTEIN_KINASE_DOM"/>
    <property type="match status" value="1"/>
</dbReference>
<dbReference type="EMBL" id="KB206670">
    <property type="protein sequence ID" value="ELP89249.1"/>
    <property type="molecule type" value="Genomic_DNA"/>
</dbReference>
<proteinExistence type="predicted"/>
<organism evidence="3 4">
    <name type="scientific">Entamoeba invadens IP1</name>
    <dbReference type="NCBI Taxonomy" id="370355"/>
    <lineage>
        <taxon>Eukaryota</taxon>
        <taxon>Amoebozoa</taxon>
        <taxon>Evosea</taxon>
        <taxon>Archamoebae</taxon>
        <taxon>Mastigamoebida</taxon>
        <taxon>Entamoebidae</taxon>
        <taxon>Entamoeba</taxon>
    </lineage>
</organism>
<accession>A0A0A1U4Y9</accession>
<dbReference type="GO" id="GO:0004674">
    <property type="term" value="F:protein serine/threonine kinase activity"/>
    <property type="evidence" value="ECO:0007669"/>
    <property type="project" value="UniProtKB-EC"/>
</dbReference>
<evidence type="ECO:0000256" key="1">
    <source>
        <dbReference type="ARBA" id="ARBA00012513"/>
    </source>
</evidence>
<sequence length="370" mass="41817">MYPSNSSSLSSQIEPEIILGSEYNDWVLTSPINSGSFGHVYICQNKLDPTKTAAIKIFHSPSNGEAEVSILERFNHAAGVINMIDYGDSRLGYYIVMDLQGIDLSTFTRKLPTHRLTVGSTYRVFLRIMKILQLIHNEGIVHGDIKPANFVIKDSSDIVLIDFGLAETITDVYGNTRRTKGCGFRGTPRYAAPNVHLGNAPTQGDDTISAFYIFFENFCGKLDWDGLEDEREIYRKKVEFRDKTVYDIDNLRMDEIDTFLQISARDPKYTNILKTFTKTIVERNMSLSPLFDKEEIETLPTKNENCYYGTAPFTPLNGVSKTDKTTKSKGEDSTKGYLDELFKTMKKVSLPKLPKFKDVIGKAIDNIPFL</sequence>
<dbReference type="PROSITE" id="PS00108">
    <property type="entry name" value="PROTEIN_KINASE_ST"/>
    <property type="match status" value="1"/>
</dbReference>
<evidence type="ECO:0000313" key="4">
    <source>
        <dbReference type="Proteomes" id="UP000014680"/>
    </source>
</evidence>
<dbReference type="EC" id="2.7.11.1" evidence="1"/>
<feature type="domain" description="Protein kinase" evidence="2">
    <location>
        <begin position="26"/>
        <end position="296"/>
    </location>
</feature>
<dbReference type="PANTHER" id="PTHR11909">
    <property type="entry name" value="CASEIN KINASE-RELATED"/>
    <property type="match status" value="1"/>
</dbReference>
<dbReference type="InterPro" id="IPR011009">
    <property type="entry name" value="Kinase-like_dom_sf"/>
</dbReference>
<dbReference type="VEuPathDB" id="AmoebaDB:EIN_487310"/>
<protein>
    <recommendedName>
        <fullName evidence="1">non-specific serine/threonine protein kinase</fullName>
        <ecNumber evidence="1">2.7.11.1</ecNumber>
    </recommendedName>
</protein>